<organism evidence="2 3">
    <name type="scientific">Plakobranchus ocellatus</name>
    <dbReference type="NCBI Taxonomy" id="259542"/>
    <lineage>
        <taxon>Eukaryota</taxon>
        <taxon>Metazoa</taxon>
        <taxon>Spiralia</taxon>
        <taxon>Lophotrochozoa</taxon>
        <taxon>Mollusca</taxon>
        <taxon>Gastropoda</taxon>
        <taxon>Heterobranchia</taxon>
        <taxon>Euthyneura</taxon>
        <taxon>Panpulmonata</taxon>
        <taxon>Sacoglossa</taxon>
        <taxon>Placobranchoidea</taxon>
        <taxon>Plakobranchidae</taxon>
        <taxon>Plakobranchus</taxon>
    </lineage>
</organism>
<name>A0AAV4DAD7_9GAST</name>
<evidence type="ECO:0000313" key="3">
    <source>
        <dbReference type="Proteomes" id="UP000735302"/>
    </source>
</evidence>
<proteinExistence type="predicted"/>
<dbReference type="EMBL" id="BLXT01007673">
    <property type="protein sequence ID" value="GFO41134.1"/>
    <property type="molecule type" value="Genomic_DNA"/>
</dbReference>
<protein>
    <submittedName>
        <fullName evidence="2">Uncharacterized protein</fullName>
    </submittedName>
</protein>
<evidence type="ECO:0000256" key="1">
    <source>
        <dbReference type="SAM" id="MobiDB-lite"/>
    </source>
</evidence>
<feature type="region of interest" description="Disordered" evidence="1">
    <location>
        <begin position="48"/>
        <end position="67"/>
    </location>
</feature>
<comment type="caution">
    <text evidence="2">The sequence shown here is derived from an EMBL/GenBank/DDBJ whole genome shotgun (WGS) entry which is preliminary data.</text>
</comment>
<dbReference type="Proteomes" id="UP000735302">
    <property type="component" value="Unassembled WGS sequence"/>
</dbReference>
<reference evidence="2 3" key="1">
    <citation type="journal article" date="2021" name="Elife">
        <title>Chloroplast acquisition without the gene transfer in kleptoplastic sea slugs, Plakobranchus ocellatus.</title>
        <authorList>
            <person name="Maeda T."/>
            <person name="Takahashi S."/>
            <person name="Yoshida T."/>
            <person name="Shimamura S."/>
            <person name="Takaki Y."/>
            <person name="Nagai Y."/>
            <person name="Toyoda A."/>
            <person name="Suzuki Y."/>
            <person name="Arimoto A."/>
            <person name="Ishii H."/>
            <person name="Satoh N."/>
            <person name="Nishiyama T."/>
            <person name="Hasebe M."/>
            <person name="Maruyama T."/>
            <person name="Minagawa J."/>
            <person name="Obokata J."/>
            <person name="Shigenobu S."/>
        </authorList>
    </citation>
    <scope>NUCLEOTIDE SEQUENCE [LARGE SCALE GENOMIC DNA]</scope>
</reference>
<sequence>MCVQLDLNYAHSSLSHQTIHQALRMIMYQRTLKRCMKVIPRIAERKVSGADLEGRSSGGTEDNESDLRSAETILSWVQTRHRCSGMTEGLKA</sequence>
<dbReference type="AlphaFoldDB" id="A0AAV4DAD7"/>
<evidence type="ECO:0000313" key="2">
    <source>
        <dbReference type="EMBL" id="GFO41134.1"/>
    </source>
</evidence>
<gene>
    <name evidence="2" type="ORF">PoB_006763900</name>
</gene>
<keyword evidence="3" id="KW-1185">Reference proteome</keyword>
<accession>A0AAV4DAD7</accession>